<proteinExistence type="predicted"/>
<keyword evidence="1" id="KW-0812">Transmembrane</keyword>
<evidence type="ECO:0000256" key="1">
    <source>
        <dbReference type="SAM" id="Phobius"/>
    </source>
</evidence>
<feature type="transmembrane region" description="Helical" evidence="1">
    <location>
        <begin position="59"/>
        <end position="79"/>
    </location>
</feature>
<evidence type="ECO:0000313" key="2">
    <source>
        <dbReference type="EMBL" id="TAA73976.1"/>
    </source>
</evidence>
<comment type="caution">
    <text evidence="2">The sequence shown here is derived from an EMBL/GenBank/DDBJ whole genome shotgun (WGS) entry which is preliminary data.</text>
</comment>
<organism evidence="2 3">
    <name type="scientific">Candidatus Electronema aureum</name>
    <dbReference type="NCBI Taxonomy" id="2005002"/>
    <lineage>
        <taxon>Bacteria</taxon>
        <taxon>Pseudomonadati</taxon>
        <taxon>Thermodesulfobacteriota</taxon>
        <taxon>Desulfobulbia</taxon>
        <taxon>Desulfobulbales</taxon>
        <taxon>Desulfobulbaceae</taxon>
        <taxon>Candidatus Electronema</taxon>
    </lineage>
</organism>
<keyword evidence="1" id="KW-0472">Membrane</keyword>
<evidence type="ECO:0000313" key="3">
    <source>
        <dbReference type="Proteomes" id="UP000316238"/>
    </source>
</evidence>
<name>A0A521FYY8_9BACT</name>
<feature type="transmembrane region" description="Helical" evidence="1">
    <location>
        <begin position="91"/>
        <end position="111"/>
    </location>
</feature>
<keyword evidence="1" id="KW-1133">Transmembrane helix</keyword>
<dbReference type="EMBL" id="NQJD01000046">
    <property type="protein sequence ID" value="TAA73976.1"/>
    <property type="molecule type" value="Genomic_DNA"/>
</dbReference>
<accession>A0A521FYY8</accession>
<keyword evidence="3" id="KW-1185">Reference proteome</keyword>
<dbReference type="AlphaFoldDB" id="A0A521FYY8"/>
<feature type="transmembrane region" description="Helical" evidence="1">
    <location>
        <begin position="29"/>
        <end position="47"/>
    </location>
</feature>
<protein>
    <submittedName>
        <fullName evidence="2">Uncharacterized protein</fullName>
    </submittedName>
</protein>
<dbReference type="Proteomes" id="UP000316238">
    <property type="component" value="Unassembled WGS sequence"/>
</dbReference>
<reference evidence="2" key="1">
    <citation type="submission" date="2017-07" db="EMBL/GenBank/DDBJ databases">
        <title>The cable genome - Insights into the physiology and evolution of filamentous bacteria capable of sulfide oxidation via long distance electron transfer.</title>
        <authorList>
            <person name="Thorup C."/>
            <person name="Bjerg J.T."/>
            <person name="Schreiber L."/>
            <person name="Nielsen L.P."/>
            <person name="Kjeldsen K.U."/>
            <person name="Boesen T."/>
            <person name="Boggild A."/>
            <person name="Meysman F."/>
            <person name="Geelhoed J."/>
            <person name="Schramm A."/>
        </authorList>
    </citation>
    <scope>NUCLEOTIDE SEQUENCE [LARGE SCALE GENOMIC DNA]</scope>
    <source>
        <strain evidence="2">GS</strain>
    </source>
</reference>
<sequence length="161" mass="17189">MAAPKRTAKAQPEEGIARFLAVLDAHTKLLAFFFGLCFVTAALALAICFPDPTQFQYTVFRIVLALAAAGVAGVIPGMIRLKAQPGTALLIHAGGALAVFVMVYLLAPAALNSEPLSFKKEALHSVAKQHPFDDIQIKQSTRGDNSPIINAQGNVEVNYEE</sequence>
<gene>
    <name evidence="2" type="ORF">CDV28_14619</name>
</gene>